<organism evidence="1 2">
    <name type="scientific">Gomphosphaeria aponina SAG 52.96 = DSM 107014</name>
    <dbReference type="NCBI Taxonomy" id="1521640"/>
    <lineage>
        <taxon>Bacteria</taxon>
        <taxon>Bacillati</taxon>
        <taxon>Cyanobacteriota</taxon>
        <taxon>Cyanophyceae</taxon>
        <taxon>Oscillatoriophycideae</taxon>
        <taxon>Chroococcales</taxon>
        <taxon>Gomphosphaeriaceae</taxon>
        <taxon>Gomphosphaeria</taxon>
    </lineage>
</organism>
<reference evidence="1" key="1">
    <citation type="submission" date="2021-02" db="EMBL/GenBank/DDBJ databases">
        <title>Metagenome analyses of Stigonema ocellatum DSM 106950, Chlorogloea purpurea SAG 13.99 and Gomphosphaeria aponina DSM 107014.</title>
        <authorList>
            <person name="Marter P."/>
            <person name="Huang S."/>
        </authorList>
    </citation>
    <scope>NUCLEOTIDE SEQUENCE</scope>
    <source>
        <strain evidence="1">JP213</strain>
    </source>
</reference>
<proteinExistence type="predicted"/>
<comment type="caution">
    <text evidence="1">The sequence shown here is derived from an EMBL/GenBank/DDBJ whole genome shotgun (WGS) entry which is preliminary data.</text>
</comment>
<gene>
    <name evidence="1" type="ORF">DSM107014_14605</name>
</gene>
<dbReference type="Pfam" id="PF11165">
    <property type="entry name" value="DUF2949"/>
    <property type="match status" value="1"/>
</dbReference>
<sequence>MKNETQNQFIQYLIEELAISPDGINLALRHAPPCLSVLPMVLWQYGLVNLQELERIWDWLETA</sequence>
<evidence type="ECO:0000313" key="2">
    <source>
        <dbReference type="Proteomes" id="UP000767446"/>
    </source>
</evidence>
<protein>
    <submittedName>
        <fullName evidence="1">DUF2949 domain-containing protein</fullName>
    </submittedName>
</protein>
<name>A0A941JVI7_9CHRO</name>
<evidence type="ECO:0000313" key="1">
    <source>
        <dbReference type="EMBL" id="MBR8829105.1"/>
    </source>
</evidence>
<dbReference type="AlphaFoldDB" id="A0A941JVI7"/>
<dbReference type="Proteomes" id="UP000767446">
    <property type="component" value="Unassembled WGS sequence"/>
</dbReference>
<dbReference type="EMBL" id="JADQBC010000108">
    <property type="protein sequence ID" value="MBR8829105.1"/>
    <property type="molecule type" value="Genomic_DNA"/>
</dbReference>
<dbReference type="InterPro" id="IPR021336">
    <property type="entry name" value="DUF2949"/>
</dbReference>
<accession>A0A941JVI7</accession>